<dbReference type="GO" id="GO:0046488">
    <property type="term" value="P:phosphatidylinositol metabolic process"/>
    <property type="evidence" value="ECO:0007669"/>
    <property type="project" value="TreeGrafter"/>
</dbReference>
<dbReference type="SUPFAM" id="SSF47473">
    <property type="entry name" value="EF-hand"/>
    <property type="match status" value="1"/>
</dbReference>
<dbReference type="PROSITE" id="PS50008">
    <property type="entry name" value="PIPLC_Y_DOMAIN"/>
    <property type="match status" value="1"/>
</dbReference>
<dbReference type="Pfam" id="PF00388">
    <property type="entry name" value="PI-PLC-X"/>
    <property type="match status" value="1"/>
</dbReference>
<dbReference type="InterPro" id="IPR017946">
    <property type="entry name" value="PLC-like_Pdiesterase_TIM-brl"/>
</dbReference>
<dbReference type="FunFam" id="1.10.238.10:FF:000005">
    <property type="entry name" value="Phosphoinositide phospholipase C"/>
    <property type="match status" value="1"/>
</dbReference>
<dbReference type="GO" id="GO:0032228">
    <property type="term" value="P:regulation of synaptic transmission, GABAergic"/>
    <property type="evidence" value="ECO:0007669"/>
    <property type="project" value="TreeGrafter"/>
</dbReference>
<dbReference type="Pfam" id="PF00168">
    <property type="entry name" value="C2"/>
    <property type="match status" value="1"/>
</dbReference>
<gene>
    <name evidence="9" type="ORF">TMSB3V08_LOCUS5661</name>
</gene>
<dbReference type="CDD" id="cd00275">
    <property type="entry name" value="C2_PLC_like"/>
    <property type="match status" value="1"/>
</dbReference>
<dbReference type="InterPro" id="IPR011993">
    <property type="entry name" value="PH-like_dom_sf"/>
</dbReference>
<dbReference type="CDD" id="cd13364">
    <property type="entry name" value="PH_PLC_eta"/>
    <property type="match status" value="1"/>
</dbReference>
<keyword evidence="3" id="KW-0807">Transducer</keyword>
<dbReference type="GO" id="GO:0004435">
    <property type="term" value="F:phosphatidylinositol-4,5-bisphosphate phospholipase C activity"/>
    <property type="evidence" value="ECO:0007669"/>
    <property type="project" value="UniProtKB-EC"/>
</dbReference>
<dbReference type="GO" id="GO:0007214">
    <property type="term" value="P:gamma-aminobutyric acid signaling pathway"/>
    <property type="evidence" value="ECO:0007669"/>
    <property type="project" value="TreeGrafter"/>
</dbReference>
<feature type="compositionally biased region" description="Polar residues" evidence="5">
    <location>
        <begin position="977"/>
        <end position="986"/>
    </location>
</feature>
<protein>
    <recommendedName>
        <fullName evidence="4">Phosphoinositide phospholipase C</fullName>
        <ecNumber evidence="4">3.1.4.11</ecNumber>
    </recommendedName>
</protein>
<evidence type="ECO:0000259" key="7">
    <source>
        <dbReference type="PROSITE" id="PS50004"/>
    </source>
</evidence>
<dbReference type="SUPFAM" id="SSF49562">
    <property type="entry name" value="C2 domain (Calcium/lipid-binding domain, CaLB)"/>
    <property type="match status" value="1"/>
</dbReference>
<keyword evidence="4" id="KW-0378">Hydrolase</keyword>
<feature type="compositionally biased region" description="Basic and acidic residues" evidence="5">
    <location>
        <begin position="1022"/>
        <end position="1031"/>
    </location>
</feature>
<dbReference type="PROSITE" id="PS50007">
    <property type="entry name" value="PIPLC_X_DOMAIN"/>
    <property type="match status" value="1"/>
</dbReference>
<organism evidence="9">
    <name type="scientific">Timema monikensis</name>
    <dbReference type="NCBI Taxonomy" id="170555"/>
    <lineage>
        <taxon>Eukaryota</taxon>
        <taxon>Metazoa</taxon>
        <taxon>Ecdysozoa</taxon>
        <taxon>Arthropoda</taxon>
        <taxon>Hexapoda</taxon>
        <taxon>Insecta</taxon>
        <taxon>Pterygota</taxon>
        <taxon>Neoptera</taxon>
        <taxon>Polyneoptera</taxon>
        <taxon>Phasmatodea</taxon>
        <taxon>Timematodea</taxon>
        <taxon>Timematoidea</taxon>
        <taxon>Timematidae</taxon>
        <taxon>Timema</taxon>
    </lineage>
</organism>
<dbReference type="SUPFAM" id="SSF51695">
    <property type="entry name" value="PLC-like phosphodiesterases"/>
    <property type="match status" value="1"/>
</dbReference>
<accession>A0A7R9EA39</accession>
<feature type="domain" description="C2" evidence="7">
    <location>
        <begin position="582"/>
        <end position="711"/>
    </location>
</feature>
<dbReference type="Pfam" id="PF09279">
    <property type="entry name" value="EF-hand_like"/>
    <property type="match status" value="1"/>
</dbReference>
<evidence type="ECO:0000256" key="5">
    <source>
        <dbReference type="SAM" id="MobiDB-lite"/>
    </source>
</evidence>
<dbReference type="Gene3D" id="2.30.29.30">
    <property type="entry name" value="Pleckstrin-homology domain (PH domain)/Phosphotyrosine-binding domain (PTB)"/>
    <property type="match status" value="1"/>
</dbReference>
<comment type="subcellular location">
    <subcellularLocation>
        <location evidence="1">Cytoplasm</location>
    </subcellularLocation>
</comment>
<evidence type="ECO:0000256" key="3">
    <source>
        <dbReference type="ARBA" id="ARBA00023224"/>
    </source>
</evidence>
<feature type="domain" description="PI-PLC Y-box" evidence="8">
    <location>
        <begin position="466"/>
        <end position="582"/>
    </location>
</feature>
<dbReference type="InterPro" id="IPR035892">
    <property type="entry name" value="C2_domain_sf"/>
</dbReference>
<dbReference type="InterPro" id="IPR001849">
    <property type="entry name" value="PH_domain"/>
</dbReference>
<dbReference type="SMART" id="SM00148">
    <property type="entry name" value="PLCXc"/>
    <property type="match status" value="1"/>
</dbReference>
<dbReference type="GO" id="GO:0016042">
    <property type="term" value="P:lipid catabolic process"/>
    <property type="evidence" value="ECO:0007669"/>
    <property type="project" value="UniProtKB-KW"/>
</dbReference>
<keyword evidence="2" id="KW-0963">Cytoplasm</keyword>
<dbReference type="PROSITE" id="PS50003">
    <property type="entry name" value="PH_DOMAIN"/>
    <property type="match status" value="1"/>
</dbReference>
<dbReference type="Pfam" id="PF16457">
    <property type="entry name" value="PH_12"/>
    <property type="match status" value="1"/>
</dbReference>
<dbReference type="AlphaFoldDB" id="A0A7R9EA39"/>
<dbReference type="InterPro" id="IPR001711">
    <property type="entry name" value="PLipase_C_Pinositol-sp_Y"/>
</dbReference>
<dbReference type="InterPro" id="IPR011992">
    <property type="entry name" value="EF-hand-dom_pair"/>
</dbReference>
<evidence type="ECO:0000256" key="4">
    <source>
        <dbReference type="RuleBase" id="RU361133"/>
    </source>
</evidence>
<dbReference type="PANTHER" id="PTHR10336">
    <property type="entry name" value="PHOSPHOINOSITIDE-SPECIFIC PHOSPHOLIPASE C FAMILY PROTEIN"/>
    <property type="match status" value="1"/>
</dbReference>
<evidence type="ECO:0000256" key="2">
    <source>
        <dbReference type="ARBA" id="ARBA00022490"/>
    </source>
</evidence>
<dbReference type="InterPro" id="IPR015359">
    <property type="entry name" value="PLC_EF-hand-like"/>
</dbReference>
<comment type="catalytic activity">
    <reaction evidence="4">
        <text>a 1,2-diacyl-sn-glycero-3-phospho-(1D-myo-inositol-4,5-bisphosphate) + H2O = 1D-myo-inositol 1,4,5-trisphosphate + a 1,2-diacyl-sn-glycerol + H(+)</text>
        <dbReference type="Rhea" id="RHEA:33179"/>
        <dbReference type="ChEBI" id="CHEBI:15377"/>
        <dbReference type="ChEBI" id="CHEBI:15378"/>
        <dbReference type="ChEBI" id="CHEBI:17815"/>
        <dbReference type="ChEBI" id="CHEBI:58456"/>
        <dbReference type="ChEBI" id="CHEBI:203600"/>
        <dbReference type="EC" id="3.1.4.11"/>
    </reaction>
</comment>
<dbReference type="FunFam" id="3.20.20.190:FF:000001">
    <property type="entry name" value="Phosphoinositide phospholipase C"/>
    <property type="match status" value="1"/>
</dbReference>
<evidence type="ECO:0000259" key="8">
    <source>
        <dbReference type="PROSITE" id="PS50008"/>
    </source>
</evidence>
<reference evidence="9" key="1">
    <citation type="submission" date="2020-11" db="EMBL/GenBank/DDBJ databases">
        <authorList>
            <person name="Tran Van P."/>
        </authorList>
    </citation>
    <scope>NUCLEOTIDE SEQUENCE</scope>
</reference>
<dbReference type="SUPFAM" id="SSF50729">
    <property type="entry name" value="PH domain-like"/>
    <property type="match status" value="1"/>
</dbReference>
<dbReference type="InterPro" id="IPR000909">
    <property type="entry name" value="PLipase_C_PInositol-sp_X_dom"/>
</dbReference>
<keyword evidence="4" id="KW-0443">Lipid metabolism</keyword>
<dbReference type="SMART" id="SM00239">
    <property type="entry name" value="C2"/>
    <property type="match status" value="1"/>
</dbReference>
<evidence type="ECO:0000313" key="9">
    <source>
        <dbReference type="EMBL" id="CAD7428870.1"/>
    </source>
</evidence>
<feature type="compositionally biased region" description="Basic and acidic residues" evidence="5">
    <location>
        <begin position="993"/>
        <end position="1011"/>
    </location>
</feature>
<dbReference type="PROSITE" id="PS50004">
    <property type="entry name" value="C2"/>
    <property type="match status" value="1"/>
</dbReference>
<evidence type="ECO:0000256" key="1">
    <source>
        <dbReference type="ARBA" id="ARBA00004496"/>
    </source>
</evidence>
<sequence length="1031" mass="117327">MITGSSLIKVRPNSRQYHRFFTLSEDMNTLKWTPTNKKTAKAVLPIESIKEIRVGKNTEVLRTREFSSGYTEECAFSILYGEEFESLDLVASTPEETNIWVTGLNALVGAGKSPSGLEEKQVLRERWLQEMFDEAATDSSGCLDERTAISLIQKLSGSGHITTVRIKQKLAEFDQTKLDGRRGTIDSKEFIDMFKEVATRPEIYFLLIRFANKDYLTAEDLQLFLECEQGMSNLTREKCLDIINRFEPTPEARMNGQLLIDGFTKYLLSEECDIFDPIHREVCQDMRQPLTHYTVSASHNTYLLEDQLKGPSSVEGYIRALGNGCRCVKVDVLDGPEEPLVYHNNTLTSKIYFRDCIETIKEFAFVYSQYPLLLHLEIHCNIDQQRMVAHILRTTLRETLYRHHEECRREVSQMTPYELRGKIILMGKKLPMDFKGDQAEVTDEDEGAETNKKKEKIRRVPLCKELSDIITLVRTRFLDFQTSKQIQTFREMCSMSEGMAGKLAHGAFAEEFVNHNKLFLTRIFPNGSRVDSSNYNPQDFWNCGCQIVALNFQTPGQMMDLYDGKFRQNGGCGYVLKPAIMRDQISFFSANAKDLIPGVSPQVLHLKVISAQYLPRPRGSTAKGDVIDPYIMVQVFGIPSDCTERKTRTVSHEGDSPIYEETFEFQVTLPEIALLRFVILDDDYIGDDFIGQYSIPFECLQTGYRHIRLLSNTGEPLENATLFVHVAITNKKGGGKPMKKRSKTDKLYTDVRLLGIKVIDDVLKEISIGLEEAQKVRLDTETAMDELKAECGLGEMANMKQCLRLLLQRLWACPQIMGISLIDQNGLPMLKVETSQMPLHLHRAIVTFEKTLIELQYMIDNVDRLNNTLNSKLILLMEFYEDLPSLGPQSGYKGKKYNRMLENYTWNVRILRGQLDLLAASKKECSNSIAQVHSSSPIFENYVSRERSPGFSRNQRKLNLFSKRPSLDPNKMVANASGRSPTSSAPLSPANDIKPKSSSEAGKVIDNKVVDTRGQSGRQQTARHEETTWTK</sequence>
<dbReference type="FunFam" id="2.30.29.30:FF:000025">
    <property type="entry name" value="Phosphoinositide phospholipase C"/>
    <property type="match status" value="1"/>
</dbReference>
<name>A0A7R9EA39_9NEOP</name>
<dbReference type="Gene3D" id="2.60.40.150">
    <property type="entry name" value="C2 domain"/>
    <property type="match status" value="1"/>
</dbReference>
<dbReference type="Gene3D" id="1.10.238.10">
    <property type="entry name" value="EF-hand"/>
    <property type="match status" value="1"/>
</dbReference>
<dbReference type="Gene3D" id="3.20.20.190">
    <property type="entry name" value="Phosphatidylinositol (PI) phosphodiesterase"/>
    <property type="match status" value="1"/>
</dbReference>
<dbReference type="GO" id="GO:0051209">
    <property type="term" value="P:release of sequestered calcium ion into cytosol"/>
    <property type="evidence" value="ECO:0007669"/>
    <property type="project" value="TreeGrafter"/>
</dbReference>
<dbReference type="CDD" id="cd16206">
    <property type="entry name" value="EFh_PRIP"/>
    <property type="match status" value="1"/>
</dbReference>
<feature type="domain" description="PH" evidence="6">
    <location>
        <begin position="1"/>
        <end position="109"/>
    </location>
</feature>
<keyword evidence="4" id="KW-0442">Lipid degradation</keyword>
<dbReference type="PRINTS" id="PR00390">
    <property type="entry name" value="PHPHLIPASEC"/>
</dbReference>
<proteinExistence type="predicted"/>
<dbReference type="EC" id="3.1.4.11" evidence="4"/>
<dbReference type="InterPro" id="IPR001192">
    <property type="entry name" value="PI-PLC_fam"/>
</dbReference>
<dbReference type="Pfam" id="PF00387">
    <property type="entry name" value="PI-PLC-Y"/>
    <property type="match status" value="1"/>
</dbReference>
<dbReference type="SMART" id="SM00233">
    <property type="entry name" value="PH"/>
    <property type="match status" value="1"/>
</dbReference>
<dbReference type="EMBL" id="OB793886">
    <property type="protein sequence ID" value="CAD7428870.1"/>
    <property type="molecule type" value="Genomic_DNA"/>
</dbReference>
<dbReference type="SMART" id="SM00149">
    <property type="entry name" value="PLCYc"/>
    <property type="match status" value="1"/>
</dbReference>
<dbReference type="InterPro" id="IPR000008">
    <property type="entry name" value="C2_dom"/>
</dbReference>
<feature type="region of interest" description="Disordered" evidence="5">
    <location>
        <begin position="963"/>
        <end position="1031"/>
    </location>
</feature>
<dbReference type="GO" id="GO:0005737">
    <property type="term" value="C:cytoplasm"/>
    <property type="evidence" value="ECO:0007669"/>
    <property type="project" value="UniProtKB-SubCell"/>
</dbReference>
<dbReference type="PANTHER" id="PTHR10336:SF196">
    <property type="entry name" value="PHOSPHOINOSITIDE PHOSPHOLIPASE C"/>
    <property type="match status" value="1"/>
</dbReference>
<dbReference type="GO" id="GO:0048015">
    <property type="term" value="P:phosphatidylinositol-mediated signaling"/>
    <property type="evidence" value="ECO:0007669"/>
    <property type="project" value="TreeGrafter"/>
</dbReference>
<evidence type="ECO:0000259" key="6">
    <source>
        <dbReference type="PROSITE" id="PS50003"/>
    </source>
</evidence>